<keyword evidence="1" id="KW-0472">Membrane</keyword>
<accession>A0ABD3XFS4</accession>
<dbReference type="Proteomes" id="UP001634394">
    <property type="component" value="Unassembled WGS sequence"/>
</dbReference>
<feature type="non-terminal residue" evidence="2">
    <location>
        <position position="1"/>
    </location>
</feature>
<dbReference type="AlphaFoldDB" id="A0ABD3XFS4"/>
<proteinExistence type="predicted"/>
<evidence type="ECO:0000256" key="1">
    <source>
        <dbReference type="SAM" id="Phobius"/>
    </source>
</evidence>
<feature type="non-terminal residue" evidence="2">
    <location>
        <position position="162"/>
    </location>
</feature>
<comment type="caution">
    <text evidence="2">The sequence shown here is derived from an EMBL/GenBank/DDBJ whole genome shotgun (WGS) entry which is preliminary data.</text>
</comment>
<name>A0ABD3XFS4_SINWO</name>
<organism evidence="2 3">
    <name type="scientific">Sinanodonta woodiana</name>
    <name type="common">Chinese pond mussel</name>
    <name type="synonym">Anodonta woodiana</name>
    <dbReference type="NCBI Taxonomy" id="1069815"/>
    <lineage>
        <taxon>Eukaryota</taxon>
        <taxon>Metazoa</taxon>
        <taxon>Spiralia</taxon>
        <taxon>Lophotrochozoa</taxon>
        <taxon>Mollusca</taxon>
        <taxon>Bivalvia</taxon>
        <taxon>Autobranchia</taxon>
        <taxon>Heteroconchia</taxon>
        <taxon>Palaeoheterodonta</taxon>
        <taxon>Unionida</taxon>
        <taxon>Unionoidea</taxon>
        <taxon>Unionidae</taxon>
        <taxon>Unioninae</taxon>
        <taxon>Sinanodonta</taxon>
    </lineage>
</organism>
<evidence type="ECO:0000313" key="3">
    <source>
        <dbReference type="Proteomes" id="UP001634394"/>
    </source>
</evidence>
<sequence length="162" mass="18512">TPGSGEREHKLADMWIYLGIAAGVFTVLVALAIAVVCIIRRRRRRTASKMGLIPLNEGKKTKHLEECEYSKVKKRSGTTTADQTETDFSQIYENQFKPETYQMTSHSTPEVDQTYDHIHQEEKPLIPYDPTYDHATFGSRLYGQIPNIPYVVPNASLHHTEY</sequence>
<dbReference type="EMBL" id="JBJQND010000002">
    <property type="protein sequence ID" value="KAL3885092.1"/>
    <property type="molecule type" value="Genomic_DNA"/>
</dbReference>
<feature type="transmembrane region" description="Helical" evidence="1">
    <location>
        <begin position="15"/>
        <end position="39"/>
    </location>
</feature>
<keyword evidence="1" id="KW-1133">Transmembrane helix</keyword>
<keyword evidence="1" id="KW-0812">Transmembrane</keyword>
<keyword evidence="3" id="KW-1185">Reference proteome</keyword>
<reference evidence="2 3" key="1">
    <citation type="submission" date="2024-11" db="EMBL/GenBank/DDBJ databases">
        <title>Chromosome-level genome assembly of the freshwater bivalve Anodonta woodiana.</title>
        <authorList>
            <person name="Chen X."/>
        </authorList>
    </citation>
    <scope>NUCLEOTIDE SEQUENCE [LARGE SCALE GENOMIC DNA]</scope>
    <source>
        <strain evidence="2">MN2024</strain>
        <tissue evidence="2">Gills</tissue>
    </source>
</reference>
<protein>
    <submittedName>
        <fullName evidence="2">Uncharacterized protein</fullName>
    </submittedName>
</protein>
<evidence type="ECO:0000313" key="2">
    <source>
        <dbReference type="EMBL" id="KAL3885092.1"/>
    </source>
</evidence>
<gene>
    <name evidence="2" type="ORF">ACJMK2_025190</name>
</gene>